<keyword evidence="1" id="KW-0472">Membrane</keyword>
<name>A0ABR4IH13_9EURO</name>
<dbReference type="Proteomes" id="UP001610335">
    <property type="component" value="Unassembled WGS sequence"/>
</dbReference>
<accession>A0ABR4IH13</accession>
<gene>
    <name evidence="2" type="ORF">BDW59DRAFT_171692</name>
</gene>
<keyword evidence="3" id="KW-1185">Reference proteome</keyword>
<comment type="caution">
    <text evidence="2">The sequence shown here is derived from an EMBL/GenBank/DDBJ whole genome shotgun (WGS) entry which is preliminary data.</text>
</comment>
<proteinExistence type="predicted"/>
<organism evidence="2 3">
    <name type="scientific">Aspergillus cavernicola</name>
    <dbReference type="NCBI Taxonomy" id="176166"/>
    <lineage>
        <taxon>Eukaryota</taxon>
        <taxon>Fungi</taxon>
        <taxon>Dikarya</taxon>
        <taxon>Ascomycota</taxon>
        <taxon>Pezizomycotina</taxon>
        <taxon>Eurotiomycetes</taxon>
        <taxon>Eurotiomycetidae</taxon>
        <taxon>Eurotiales</taxon>
        <taxon>Aspergillaceae</taxon>
        <taxon>Aspergillus</taxon>
        <taxon>Aspergillus subgen. Nidulantes</taxon>
    </lineage>
</organism>
<evidence type="ECO:0000313" key="2">
    <source>
        <dbReference type="EMBL" id="KAL2826877.1"/>
    </source>
</evidence>
<sequence>MTKKRETLREYPQRLKYPEQRVEFLTRILQRRTWVETIVAHHLNLKSPDQCSMDEVKEWYHGSFNRVGDAFRPGNGDEKVHIPTPKLYRFATSNGETVCVFTRLQNLPLLARWFQYLRRRLLSWLGRPLHDRLYLSRIWLSLIRIPLPTIGPFVIDSSGFLRLTNRPLTIEVQVLGNEEIPTHIPRERTYDCVDSYVLYQKSIFTGMRAVYPSFFSPELRNSPFIFMLNDLHQSNIFVDEEWHVTCLVDLEWVCVKPLEFLATPIWLINKAVDGISTTEELEEYGKMMKEGWEAGTFWFTAALTSPTGVFSVFSTRIQPRFRKTNLVEHKEEFHAVVPLYWALDFIKSAMTKKSDKEEYDKQLEQAILFPGGILGLLFLLFGFCLKGFLLAAGPLIRQTFSVFLGRCGRGR</sequence>
<dbReference type="PANTHER" id="PTHR21310">
    <property type="entry name" value="AMINOGLYCOSIDE PHOSPHOTRANSFERASE-RELATED-RELATED"/>
    <property type="match status" value="1"/>
</dbReference>
<dbReference type="SUPFAM" id="SSF56112">
    <property type="entry name" value="Protein kinase-like (PK-like)"/>
    <property type="match status" value="1"/>
</dbReference>
<evidence type="ECO:0008006" key="4">
    <source>
        <dbReference type="Google" id="ProtNLM"/>
    </source>
</evidence>
<reference evidence="2 3" key="1">
    <citation type="submission" date="2024-07" db="EMBL/GenBank/DDBJ databases">
        <title>Section-level genome sequencing and comparative genomics of Aspergillus sections Usti and Cavernicolus.</title>
        <authorList>
            <consortium name="Lawrence Berkeley National Laboratory"/>
            <person name="Nybo J.L."/>
            <person name="Vesth T.C."/>
            <person name="Theobald S."/>
            <person name="Frisvad J.C."/>
            <person name="Larsen T.O."/>
            <person name="Kjaerboelling I."/>
            <person name="Rothschild-Mancinelli K."/>
            <person name="Lyhne E.K."/>
            <person name="Kogle M.E."/>
            <person name="Barry K."/>
            <person name="Clum A."/>
            <person name="Na H."/>
            <person name="Ledsgaard L."/>
            <person name="Lin J."/>
            <person name="Lipzen A."/>
            <person name="Kuo A."/>
            <person name="Riley R."/>
            <person name="Mondo S."/>
            <person name="LaButti K."/>
            <person name="Haridas S."/>
            <person name="Pangalinan J."/>
            <person name="Salamov A.A."/>
            <person name="Simmons B.A."/>
            <person name="Magnuson J.K."/>
            <person name="Chen J."/>
            <person name="Drula E."/>
            <person name="Henrissat B."/>
            <person name="Wiebenga A."/>
            <person name="Lubbers R.J."/>
            <person name="Gomes A.C."/>
            <person name="Makela M.R."/>
            <person name="Stajich J."/>
            <person name="Grigoriev I.V."/>
            <person name="Mortensen U.H."/>
            <person name="De vries R.P."/>
            <person name="Baker S.E."/>
            <person name="Andersen M.R."/>
        </authorList>
    </citation>
    <scope>NUCLEOTIDE SEQUENCE [LARGE SCALE GENOMIC DNA]</scope>
    <source>
        <strain evidence="2 3">CBS 600.67</strain>
    </source>
</reference>
<dbReference type="EMBL" id="JBFXLS010000028">
    <property type="protein sequence ID" value="KAL2826877.1"/>
    <property type="molecule type" value="Genomic_DNA"/>
</dbReference>
<evidence type="ECO:0000256" key="1">
    <source>
        <dbReference type="SAM" id="Phobius"/>
    </source>
</evidence>
<dbReference type="InterPro" id="IPR011009">
    <property type="entry name" value="Kinase-like_dom_sf"/>
</dbReference>
<protein>
    <recommendedName>
        <fullName evidence="4">Aminoglycoside phosphotransferase domain-containing protein</fullName>
    </recommendedName>
</protein>
<dbReference type="InterPro" id="IPR051678">
    <property type="entry name" value="AGP_Transferase"/>
</dbReference>
<keyword evidence="1" id="KW-1133">Transmembrane helix</keyword>
<keyword evidence="1" id="KW-0812">Transmembrane</keyword>
<feature type="transmembrane region" description="Helical" evidence="1">
    <location>
        <begin position="367"/>
        <end position="391"/>
    </location>
</feature>
<evidence type="ECO:0000313" key="3">
    <source>
        <dbReference type="Proteomes" id="UP001610335"/>
    </source>
</evidence>
<dbReference type="PANTHER" id="PTHR21310:SF37">
    <property type="entry name" value="AMINOGLYCOSIDE PHOSPHOTRANSFERASE DOMAIN-CONTAINING PROTEIN"/>
    <property type="match status" value="1"/>
</dbReference>